<evidence type="ECO:0000313" key="3">
    <source>
        <dbReference type="EMBL" id="EFU34845.1"/>
    </source>
</evidence>
<dbReference type="Gene3D" id="2.160.20.20">
    <property type="match status" value="1"/>
</dbReference>
<dbReference type="CDD" id="cd01344">
    <property type="entry name" value="PL2_Passenger_AT"/>
    <property type="match status" value="1"/>
</dbReference>
<feature type="chain" id="PRO_5042813035" evidence="1">
    <location>
        <begin position="24"/>
        <end position="892"/>
    </location>
</feature>
<dbReference type="SMART" id="SM00869">
    <property type="entry name" value="Autotransporter"/>
    <property type="match status" value="1"/>
</dbReference>
<dbReference type="InterPro" id="IPR011050">
    <property type="entry name" value="Pectin_lyase_fold/virulence"/>
</dbReference>
<dbReference type="RefSeq" id="WP_000768529.1">
    <property type="nucleotide sequence ID" value="NZ_ADWQ01000014.1"/>
</dbReference>
<evidence type="ECO:0000313" key="4">
    <source>
        <dbReference type="Proteomes" id="UP000005056"/>
    </source>
</evidence>
<dbReference type="InterPro" id="IPR005546">
    <property type="entry name" value="Autotransporte_beta"/>
</dbReference>
<feature type="signal peptide" evidence="1">
    <location>
        <begin position="1"/>
        <end position="23"/>
    </location>
</feature>
<dbReference type="AlphaFoldDB" id="A0AAN3M921"/>
<dbReference type="SUPFAM" id="SSF103515">
    <property type="entry name" value="Autotransporter"/>
    <property type="match status" value="1"/>
</dbReference>
<dbReference type="InterPro" id="IPR006315">
    <property type="entry name" value="OM_autotransptr_brl_dom"/>
</dbReference>
<comment type="caution">
    <text evidence="3">The sequence shown here is derived from an EMBL/GenBank/DDBJ whole genome shotgun (WGS) entry which is preliminary data.</text>
</comment>
<dbReference type="PROSITE" id="PS51208">
    <property type="entry name" value="AUTOTRANSPORTER"/>
    <property type="match status" value="1"/>
</dbReference>
<dbReference type="EMBL" id="ADWQ01000014">
    <property type="protein sequence ID" value="EFU34845.1"/>
    <property type="molecule type" value="Genomic_DNA"/>
</dbReference>
<feature type="domain" description="Autotransporter" evidence="2">
    <location>
        <begin position="604"/>
        <end position="892"/>
    </location>
</feature>
<evidence type="ECO:0000256" key="1">
    <source>
        <dbReference type="SAM" id="SignalP"/>
    </source>
</evidence>
<reference evidence="3 4" key="1">
    <citation type="submission" date="2010-09" db="EMBL/GenBank/DDBJ databases">
        <authorList>
            <person name="Weinstock G."/>
            <person name="Sodergren E."/>
            <person name="Clifton S."/>
            <person name="Fulton L."/>
            <person name="Fulton B."/>
            <person name="Courtney L."/>
            <person name="Fronick C."/>
            <person name="Harrison M."/>
            <person name="Strong C."/>
            <person name="Farmer C."/>
            <person name="Delahaunty K."/>
            <person name="Markovic C."/>
            <person name="Hall O."/>
            <person name="Minx P."/>
            <person name="Tomlinson C."/>
            <person name="Mitreva M."/>
            <person name="Hou S."/>
            <person name="Chen J."/>
            <person name="Wollam A."/>
            <person name="Pepin K.H."/>
            <person name="Johnson M."/>
            <person name="Bhonagiri V."/>
            <person name="Zhang X."/>
            <person name="Suruliraj S."/>
            <person name="Warren W."/>
            <person name="Chinwalla A."/>
            <person name="Mardis E.R."/>
            <person name="Wilson R.K."/>
        </authorList>
    </citation>
    <scope>NUCLEOTIDE SEQUENCE [LARGE SCALE GENOMIC DNA]</scope>
    <source>
        <strain evidence="3 4">MS 85-1</strain>
    </source>
</reference>
<proteinExistence type="predicted"/>
<dbReference type="PANTHER" id="PTHR12338">
    <property type="entry name" value="AUTOTRANSPORTER"/>
    <property type="match status" value="1"/>
</dbReference>
<dbReference type="PANTHER" id="PTHR12338:SF5">
    <property type="entry name" value="ANTIGEN 43-RELATED"/>
    <property type="match status" value="1"/>
</dbReference>
<keyword evidence="1" id="KW-0732">Signal</keyword>
<accession>A0AAN3M921</accession>
<dbReference type="Pfam" id="PF03797">
    <property type="entry name" value="Autotransporter"/>
    <property type="match status" value="1"/>
</dbReference>
<dbReference type="InterPro" id="IPR050909">
    <property type="entry name" value="Bact_Autotransporter_VF"/>
</dbReference>
<name>A0AAN3M921_ECOLX</name>
<dbReference type="SUPFAM" id="SSF51126">
    <property type="entry name" value="Pectin lyase-like"/>
    <property type="match status" value="1"/>
</dbReference>
<gene>
    <name evidence="3" type="ORF">HMPREF9350_03378</name>
</gene>
<organism evidence="3 4">
    <name type="scientific">Escherichia coli MS 85-1</name>
    <dbReference type="NCBI Taxonomy" id="679202"/>
    <lineage>
        <taxon>Bacteria</taxon>
        <taxon>Pseudomonadati</taxon>
        <taxon>Pseudomonadota</taxon>
        <taxon>Gammaproteobacteria</taxon>
        <taxon>Enterobacterales</taxon>
        <taxon>Enterobacteriaceae</taxon>
        <taxon>Escherichia</taxon>
    </lineage>
</organism>
<dbReference type="InterPro" id="IPR012332">
    <property type="entry name" value="Autotransporter_pectin_lyase_C"/>
</dbReference>
<sequence>MKLKKLPGFSLGLIALAVGNAYAEQFIQHEEHKHAVAIKDGEVKNGEVKGGEVKYIDNALVITTGNGSYGVSVAGVGSNLTINNGVIVTTGGLYPSDNSSLSTALTASAIVSEDGGAVTLRGNNTIVTTGDYSVGLLSQVDGNLNTDTIIRVNPDGSATPSFSDGDNTFIVTAGNHAVGVLACASPGSARACVSSLDEESTADTENNENSAKAILDMAKGEITTHGTESYAAYANGTVVKAGDKLDYTNASVTLTDVDITTHGDNAHAIAARQGTVSFNQGEIYTTGPDAAIAKIYNGGTVTLKNTSAVAHQGAGVVLESSINGQEATVDILSGSSLRSANEILYNKNETSNVTITDSEVSSAADVFINNIKGHLTVDATDSKITGSANLSTDDNTHTYLSLSDNSTWDIKADSTVSNLTVDNSTVYISRADGRDFEPTRLTITENYVGNNGVLHLRTELGDDNSATDKVVINGNTSGTTRVKVTNAGGSGAYTLNGIEIISVEGESNGEFIKDSRIFAGAYEYSLTRGNTEATNKNWYLTNFQATSGGETNSGGSSAPIVAPTPVLRPEAGSYVANLAAANTLFVMRLNDRAGETRYIDPVTEQERSSRLWLRQIGGHNAWRDSNGQLRTTSHRYVSQLGADLLTGGFTDSDSWRLGVMAGYARDYNSTHSSVSDYRSKGSVRGYSAGLYATWFADDISKKGAYIDAWAQYSWFKNSVKGDELAYESYSAKGATVSLEAGYGFALNKSFGLEAAKYTWIFQPQAQAIWMGVDHNAHTEANGSRIENDANNNIQTRLGFRTFIRTQEKNSGPHGDDFEPFVEMNWLHNSKDFAVSMNGVKVEQDGARNLGEIKLGVNGNLNPAASVWGNVGVQLGDNGYNDTAVMVGLKYKF</sequence>
<protein>
    <submittedName>
        <fullName evidence="3">Outer membrane autotransporter barrel domain protein</fullName>
    </submittedName>
</protein>
<dbReference type="GO" id="GO:0019867">
    <property type="term" value="C:outer membrane"/>
    <property type="evidence" value="ECO:0007669"/>
    <property type="project" value="InterPro"/>
</dbReference>
<dbReference type="Gene3D" id="2.40.128.130">
    <property type="entry name" value="Autotransporter beta-domain"/>
    <property type="match status" value="1"/>
</dbReference>
<evidence type="ECO:0000259" key="2">
    <source>
        <dbReference type="PROSITE" id="PS51208"/>
    </source>
</evidence>
<dbReference type="InterPro" id="IPR043990">
    <property type="entry name" value="AC_1"/>
</dbReference>
<dbReference type="Proteomes" id="UP000005056">
    <property type="component" value="Unassembled WGS sequence"/>
</dbReference>
<dbReference type="Pfam" id="PF18883">
    <property type="entry name" value="AC_1"/>
    <property type="match status" value="1"/>
</dbReference>
<dbReference type="NCBIfam" id="TIGR01414">
    <property type="entry name" value="autotrans_barl"/>
    <property type="match status" value="1"/>
</dbReference>
<dbReference type="InterPro" id="IPR036709">
    <property type="entry name" value="Autotransporte_beta_dom_sf"/>
</dbReference>